<dbReference type="SUPFAM" id="SSF56796">
    <property type="entry name" value="Dehydroquinate synthase-like"/>
    <property type="match status" value="1"/>
</dbReference>
<dbReference type="GO" id="GO:0005829">
    <property type="term" value="C:cytosol"/>
    <property type="evidence" value="ECO:0007669"/>
    <property type="project" value="TreeGrafter"/>
</dbReference>
<dbReference type="PATRIC" id="fig|1637645.4.peg.5462"/>
<dbReference type="InterPro" id="IPR056798">
    <property type="entry name" value="ADH_Fe_C"/>
</dbReference>
<dbReference type="GO" id="GO:0008106">
    <property type="term" value="F:alcohol dehydrogenase (NADP+) activity"/>
    <property type="evidence" value="ECO:0007669"/>
    <property type="project" value="TreeGrafter"/>
</dbReference>
<organism evidence="2 3">
    <name type="scientific">Limnoraphis robusta CS-951</name>
    <dbReference type="NCBI Taxonomy" id="1637645"/>
    <lineage>
        <taxon>Bacteria</taxon>
        <taxon>Bacillati</taxon>
        <taxon>Cyanobacteriota</taxon>
        <taxon>Cyanophyceae</taxon>
        <taxon>Oscillatoriophycideae</taxon>
        <taxon>Oscillatoriales</taxon>
        <taxon>Sirenicapillariaceae</taxon>
        <taxon>Limnoraphis</taxon>
    </lineage>
</organism>
<dbReference type="AlphaFoldDB" id="A0A0J9EVK8"/>
<gene>
    <name evidence="2" type="ORF">WN50_38175</name>
</gene>
<dbReference type="EMBL" id="LATL02000275">
    <property type="protein sequence ID" value="KMW70066.1"/>
    <property type="molecule type" value="Genomic_DNA"/>
</dbReference>
<feature type="domain" description="Fe-containing alcohol dehydrogenase-like C-terminal" evidence="1">
    <location>
        <begin position="4"/>
        <end position="118"/>
    </location>
</feature>
<dbReference type="GO" id="GO:1990002">
    <property type="term" value="F:methylglyoxal reductase (NADPH) (acetol producing) activity"/>
    <property type="evidence" value="ECO:0007669"/>
    <property type="project" value="TreeGrafter"/>
</dbReference>
<evidence type="ECO:0000313" key="3">
    <source>
        <dbReference type="Proteomes" id="UP000033607"/>
    </source>
</evidence>
<dbReference type="Gene3D" id="1.20.1090.10">
    <property type="entry name" value="Dehydroquinate synthase-like - alpha domain"/>
    <property type="match status" value="1"/>
</dbReference>
<dbReference type="InterPro" id="IPR044731">
    <property type="entry name" value="BDH-like"/>
</dbReference>
<evidence type="ECO:0000259" key="1">
    <source>
        <dbReference type="Pfam" id="PF25137"/>
    </source>
</evidence>
<dbReference type="Proteomes" id="UP000033607">
    <property type="component" value="Unassembled WGS sequence"/>
</dbReference>
<name>A0A0J9EVK8_9CYAN</name>
<dbReference type="GO" id="GO:1990362">
    <property type="term" value="F:butanol dehydrogenase (NAD+) activity"/>
    <property type="evidence" value="ECO:0007669"/>
    <property type="project" value="InterPro"/>
</dbReference>
<dbReference type="Pfam" id="PF25137">
    <property type="entry name" value="ADH_Fe_C"/>
    <property type="match status" value="1"/>
</dbReference>
<reference evidence="2 3" key="1">
    <citation type="submission" date="2015-06" db="EMBL/GenBank/DDBJ databases">
        <title>Draft genome assembly of filamentous brackish cyanobacterium Limnoraphis robusta strain CS-951.</title>
        <authorList>
            <person name="Willis A."/>
            <person name="Parks M."/>
            <person name="Burford M.A."/>
        </authorList>
    </citation>
    <scope>NUCLEOTIDE SEQUENCE [LARGE SCALE GENOMIC DNA]</scope>
    <source>
        <strain evidence="2 3">CS-951</strain>
    </source>
</reference>
<protein>
    <recommendedName>
        <fullName evidence="1">Fe-containing alcohol dehydrogenase-like C-terminal domain-containing protein</fullName>
    </recommendedName>
</protein>
<evidence type="ECO:0000313" key="2">
    <source>
        <dbReference type="EMBL" id="KMW70066.1"/>
    </source>
</evidence>
<dbReference type="PANTHER" id="PTHR43633">
    <property type="entry name" value="ALCOHOL DEHYDROGENASE YQHD"/>
    <property type="match status" value="1"/>
</dbReference>
<accession>A0A0J9EVK8</accession>
<dbReference type="OrthoDB" id="9804734at2"/>
<proteinExistence type="predicted"/>
<comment type="caution">
    <text evidence="2">The sequence shown here is derived from an EMBL/GenBank/DDBJ whole genome shotgun (WGS) entry which is preliminary data.</text>
</comment>
<dbReference type="PANTHER" id="PTHR43633:SF1">
    <property type="entry name" value="ALCOHOL DEHYDROGENASE YQHD"/>
    <property type="match status" value="1"/>
</dbReference>
<sequence>MICHVIRYNATDAPFKQATFSQYKYPNAKWRYSRIADYLNLGGETEIEKVDRLILAIEDLKQQVGIPSAIKDVIKESEAEFLAKIDELADRAFDDQCTGANPRYPLIKDLKQLYLDAYYGRPLVEAQQNGKIVIPEEPQVVATT</sequence>